<dbReference type="PANTHER" id="PTHR12526:SF630">
    <property type="entry name" value="GLYCOSYLTRANSFERASE"/>
    <property type="match status" value="1"/>
</dbReference>
<evidence type="ECO:0000259" key="1">
    <source>
        <dbReference type="Pfam" id="PF00534"/>
    </source>
</evidence>
<dbReference type="SUPFAM" id="SSF53756">
    <property type="entry name" value="UDP-Glycosyltransferase/glycogen phosphorylase"/>
    <property type="match status" value="1"/>
</dbReference>
<dbReference type="InterPro" id="IPR001296">
    <property type="entry name" value="Glyco_trans_1"/>
</dbReference>
<evidence type="ECO:0000313" key="4">
    <source>
        <dbReference type="Proteomes" id="UP000316213"/>
    </source>
</evidence>
<feature type="domain" description="Glycosyltransferase subfamily 4-like N-terminal" evidence="2">
    <location>
        <begin position="120"/>
        <end position="238"/>
    </location>
</feature>
<keyword evidence="4" id="KW-1185">Reference proteome</keyword>
<name>A0A5C6AA36_9BACT</name>
<feature type="domain" description="Glycosyl transferase family 1" evidence="1">
    <location>
        <begin position="252"/>
        <end position="392"/>
    </location>
</feature>
<sequence length="437" mass="48545">MNGKGDDHESKHILVLPSEQFQPPDSHLAGMFQLHQARILRELGYQVGVISIAQQYSIPMLVKAIVLRAFGRQHSRVEDSSLPNLIRLFWNKMFQLQRFVREDMIDGLPVIRIDGFYYWPPHPARNHVGWIKAGLIAFERYRQQYGLPDLVHAHNCDAAGLLAREIKVKHGIPYVITEHSSYLHRGLIPPSLYPALSNSIRDADAMLVVSPTLKSTMKAKLGDVADIAEYLPNVIDPQIESISLAVNQPSPPPIKFLAIGDLIPLKGHANLISAFAKAFHKSTDAILAIAGDGPEQENLKRLIQEFGLNQQVTLLGRISRDLVISELDSCHCLVLPSQFETFGVVLIEALSRGKPVIATQCGGPQSVVTDQAGILVPVNDVTALAKALNQIHSELDRFDSVVIRESVIDRFGKKAFSASIEEVYQRVFQKKQLPTHA</sequence>
<dbReference type="InterPro" id="IPR028098">
    <property type="entry name" value="Glyco_trans_4-like_N"/>
</dbReference>
<comment type="caution">
    <text evidence="3">The sequence shown here is derived from an EMBL/GenBank/DDBJ whole genome shotgun (WGS) entry which is preliminary data.</text>
</comment>
<protein>
    <submittedName>
        <fullName evidence="3">Alpha-D-kanosaminyltransferase</fullName>
        <ecNumber evidence="3">2.4.1.301</ecNumber>
    </submittedName>
</protein>
<dbReference type="Pfam" id="PF00534">
    <property type="entry name" value="Glycos_transf_1"/>
    <property type="match status" value="1"/>
</dbReference>
<dbReference type="EC" id="2.4.1.301" evidence="3"/>
<keyword evidence="3" id="KW-0328">Glycosyltransferase</keyword>
<accession>A0A5C6AA36</accession>
<keyword evidence="3" id="KW-0808">Transferase</keyword>
<dbReference type="GO" id="GO:0016757">
    <property type="term" value="F:glycosyltransferase activity"/>
    <property type="evidence" value="ECO:0007669"/>
    <property type="project" value="UniProtKB-KW"/>
</dbReference>
<dbReference type="Proteomes" id="UP000316213">
    <property type="component" value="Unassembled WGS sequence"/>
</dbReference>
<dbReference type="Gene3D" id="3.40.50.2000">
    <property type="entry name" value="Glycogen Phosphorylase B"/>
    <property type="match status" value="2"/>
</dbReference>
<dbReference type="Pfam" id="PF13439">
    <property type="entry name" value="Glyco_transf_4"/>
    <property type="match status" value="1"/>
</dbReference>
<dbReference type="AlphaFoldDB" id="A0A5C6AA36"/>
<reference evidence="3 4" key="1">
    <citation type="submission" date="2019-02" db="EMBL/GenBank/DDBJ databases">
        <title>Deep-cultivation of Planctomycetes and their phenomic and genomic characterization uncovers novel biology.</title>
        <authorList>
            <person name="Wiegand S."/>
            <person name="Jogler M."/>
            <person name="Boedeker C."/>
            <person name="Pinto D."/>
            <person name="Vollmers J."/>
            <person name="Rivas-Marin E."/>
            <person name="Kohn T."/>
            <person name="Peeters S.H."/>
            <person name="Heuer A."/>
            <person name="Rast P."/>
            <person name="Oberbeckmann S."/>
            <person name="Bunk B."/>
            <person name="Jeske O."/>
            <person name="Meyerdierks A."/>
            <person name="Storesund J.E."/>
            <person name="Kallscheuer N."/>
            <person name="Luecker S."/>
            <person name="Lage O.M."/>
            <person name="Pohl T."/>
            <person name="Merkel B.J."/>
            <person name="Hornburger P."/>
            <person name="Mueller R.-W."/>
            <person name="Bruemmer F."/>
            <person name="Labrenz M."/>
            <person name="Spormann A.M."/>
            <person name="Op Den Camp H."/>
            <person name="Overmann J."/>
            <person name="Amann R."/>
            <person name="Jetten M.S.M."/>
            <person name="Mascher T."/>
            <person name="Medema M.H."/>
            <person name="Devos D.P."/>
            <person name="Kaster A.-K."/>
            <person name="Ovreas L."/>
            <person name="Rohde M."/>
            <person name="Galperin M.Y."/>
            <person name="Jogler C."/>
        </authorList>
    </citation>
    <scope>NUCLEOTIDE SEQUENCE [LARGE SCALE GENOMIC DNA]</scope>
    <source>
        <strain evidence="3 4">Pla100</strain>
    </source>
</reference>
<evidence type="ECO:0000259" key="2">
    <source>
        <dbReference type="Pfam" id="PF13439"/>
    </source>
</evidence>
<dbReference type="PANTHER" id="PTHR12526">
    <property type="entry name" value="GLYCOSYLTRANSFERASE"/>
    <property type="match status" value="1"/>
</dbReference>
<proteinExistence type="predicted"/>
<organism evidence="3 4">
    <name type="scientific">Neorhodopirellula pilleata</name>
    <dbReference type="NCBI Taxonomy" id="2714738"/>
    <lineage>
        <taxon>Bacteria</taxon>
        <taxon>Pseudomonadati</taxon>
        <taxon>Planctomycetota</taxon>
        <taxon>Planctomycetia</taxon>
        <taxon>Pirellulales</taxon>
        <taxon>Pirellulaceae</taxon>
        <taxon>Neorhodopirellula</taxon>
    </lineage>
</organism>
<gene>
    <name evidence="3" type="primary">kanE_2</name>
    <name evidence="3" type="ORF">Pla100_27470</name>
</gene>
<dbReference type="EMBL" id="SJPM01000005">
    <property type="protein sequence ID" value="TWT96270.1"/>
    <property type="molecule type" value="Genomic_DNA"/>
</dbReference>
<evidence type="ECO:0000313" key="3">
    <source>
        <dbReference type="EMBL" id="TWT96270.1"/>
    </source>
</evidence>